<dbReference type="Gene3D" id="2.130.10.10">
    <property type="entry name" value="YVTN repeat-like/Quinoprotein amine dehydrogenase"/>
    <property type="match status" value="1"/>
</dbReference>
<dbReference type="GO" id="GO:0006006">
    <property type="term" value="P:glucose metabolic process"/>
    <property type="evidence" value="ECO:0007669"/>
    <property type="project" value="UniProtKB-KW"/>
</dbReference>
<dbReference type="InterPro" id="IPR050282">
    <property type="entry name" value="Cycloisomerase_2"/>
</dbReference>
<evidence type="ECO:0000313" key="4">
    <source>
        <dbReference type="Proteomes" id="UP000429785"/>
    </source>
</evidence>
<organism evidence="3 4">
    <name type="scientific">Flagellimonas olearia</name>
    <dbReference type="NCBI Taxonomy" id="552546"/>
    <lineage>
        <taxon>Bacteria</taxon>
        <taxon>Pseudomonadati</taxon>
        <taxon>Bacteroidota</taxon>
        <taxon>Flavobacteriia</taxon>
        <taxon>Flavobacteriales</taxon>
        <taxon>Flavobacteriaceae</taxon>
        <taxon>Flagellimonas</taxon>
    </lineage>
</organism>
<comment type="caution">
    <text evidence="3">The sequence shown here is derived from an EMBL/GenBank/DDBJ whole genome shotgun (WGS) entry which is preliminary data.</text>
</comment>
<dbReference type="GO" id="GO:0005829">
    <property type="term" value="C:cytosol"/>
    <property type="evidence" value="ECO:0007669"/>
    <property type="project" value="TreeGrafter"/>
</dbReference>
<dbReference type="InterPro" id="IPR019405">
    <property type="entry name" value="Lactonase_7-beta_prop"/>
</dbReference>
<proteinExistence type="inferred from homology"/>
<sequence>MKRVLMSLLVTTTIFYGSAQEPNRGEYNLLIGTYTQRGKDNGIFVYRFDSGTGELSYRSETNGVKNPSYLVISKNGKHVYAANELGRGNGTVTALSLDPEKGELSVLNVMGTGGDGPCYVAVDDMNRYVYAGNYGGGSLGAIPIREDGALGSSIQSIRHEGGSIRPGQKRPRVHATVLSNDNSFLYVPDLGTDKINIYKIDASSSNPMAPADQSFVSVEPGSGPRHFVFHPNGKFAYVVQELMGIVTAFDHDGGKLKSKQSVSLLSKTYKGGVDEADAADIHISPDGKFLYASLRGESNELVIYAIEENGMLEYVGRQSTLGKVPRNFVIDPSGRFVLVGNSASNEVVVFKRDQSTGLLEPTGNTISVPAPVCLKFTKMDL</sequence>
<dbReference type="AlphaFoldDB" id="A0A6I1E246"/>
<evidence type="ECO:0000256" key="1">
    <source>
        <dbReference type="ARBA" id="ARBA00005564"/>
    </source>
</evidence>
<gene>
    <name evidence="3" type="ORF">F8C76_01720</name>
</gene>
<dbReference type="InterPro" id="IPR011048">
    <property type="entry name" value="Haem_d1_sf"/>
</dbReference>
<dbReference type="PANTHER" id="PTHR30344:SF1">
    <property type="entry name" value="6-PHOSPHOGLUCONOLACTONASE"/>
    <property type="match status" value="1"/>
</dbReference>
<dbReference type="InterPro" id="IPR015943">
    <property type="entry name" value="WD40/YVTN_repeat-like_dom_sf"/>
</dbReference>
<keyword evidence="2" id="KW-0313">Glucose metabolism</keyword>
<dbReference type="GO" id="GO:0017057">
    <property type="term" value="F:6-phosphogluconolactonase activity"/>
    <property type="evidence" value="ECO:0007669"/>
    <property type="project" value="TreeGrafter"/>
</dbReference>
<dbReference type="PANTHER" id="PTHR30344">
    <property type="entry name" value="6-PHOSPHOGLUCONOLACTONASE-RELATED"/>
    <property type="match status" value="1"/>
</dbReference>
<dbReference type="SUPFAM" id="SSF51004">
    <property type="entry name" value="C-terminal (heme d1) domain of cytochrome cd1-nitrite reductase"/>
    <property type="match status" value="1"/>
</dbReference>
<dbReference type="EMBL" id="WELG01000001">
    <property type="protein sequence ID" value="KAB7531708.1"/>
    <property type="molecule type" value="Genomic_DNA"/>
</dbReference>
<name>A0A6I1E246_9FLAO</name>
<comment type="similarity">
    <text evidence="1">Belongs to the cycloisomerase 2 family.</text>
</comment>
<reference evidence="3 4" key="1">
    <citation type="submission" date="2019-10" db="EMBL/GenBank/DDBJ databases">
        <title>Muricauda olearia CL-SS4 JCM15563 genome.</title>
        <authorList>
            <person name="Liu L."/>
        </authorList>
    </citation>
    <scope>NUCLEOTIDE SEQUENCE [LARGE SCALE GENOMIC DNA]</scope>
    <source>
        <strain evidence="3 4">CL-SS4</strain>
    </source>
</reference>
<protein>
    <submittedName>
        <fullName evidence="3">Beta-propeller fold lactonase family protein</fullName>
    </submittedName>
</protein>
<evidence type="ECO:0000313" key="3">
    <source>
        <dbReference type="EMBL" id="KAB7531708.1"/>
    </source>
</evidence>
<dbReference type="Proteomes" id="UP000429785">
    <property type="component" value="Unassembled WGS sequence"/>
</dbReference>
<dbReference type="FunFam" id="2.130.10.10:FF:000306">
    <property type="entry name" value="3-carboxymuconate cyclase"/>
    <property type="match status" value="1"/>
</dbReference>
<evidence type="ECO:0000256" key="2">
    <source>
        <dbReference type="ARBA" id="ARBA00022526"/>
    </source>
</evidence>
<dbReference type="OrthoDB" id="9790815at2"/>
<dbReference type="Pfam" id="PF10282">
    <property type="entry name" value="Lactonase"/>
    <property type="match status" value="1"/>
</dbReference>
<keyword evidence="2" id="KW-0119">Carbohydrate metabolism</keyword>
<accession>A0A6I1E246</accession>